<keyword evidence="1" id="KW-0472">Membrane</keyword>
<dbReference type="AlphaFoldDB" id="A0A0R3S8V2"/>
<name>A0A0R3S8V2_HYMDI</name>
<dbReference type="EMBL" id="UYSG01000082">
    <property type="protein sequence ID" value="VDL16983.1"/>
    <property type="molecule type" value="Genomic_DNA"/>
</dbReference>
<sequence>MPDPIYLDFREAFSLSFDHVFSPPGVTNSEITNNHESTDNERPSLVTFVSILVLFFGTIARLIVRTVLPITSSVCILPSRIRRKVALQLHVFPGLQSLEEANSFLLRDASKIPAFTKSAIQSEIQFWIMREFTDL</sequence>
<evidence type="ECO:0000313" key="2">
    <source>
        <dbReference type="EMBL" id="VDL16983.1"/>
    </source>
</evidence>
<feature type="transmembrane region" description="Helical" evidence="1">
    <location>
        <begin position="45"/>
        <end position="64"/>
    </location>
</feature>
<evidence type="ECO:0000256" key="1">
    <source>
        <dbReference type="SAM" id="Phobius"/>
    </source>
</evidence>
<gene>
    <name evidence="2" type="ORF">HDID_LOCUS614</name>
</gene>
<reference evidence="2 3" key="2">
    <citation type="submission" date="2018-11" db="EMBL/GenBank/DDBJ databases">
        <authorList>
            <consortium name="Pathogen Informatics"/>
        </authorList>
    </citation>
    <scope>NUCLEOTIDE SEQUENCE [LARGE SCALE GENOMIC DNA]</scope>
</reference>
<protein>
    <submittedName>
        <fullName evidence="4">ABC transmembrane type-1 domain-containing protein</fullName>
    </submittedName>
</protein>
<accession>A0A0R3S8V2</accession>
<keyword evidence="1" id="KW-1133">Transmembrane helix</keyword>
<evidence type="ECO:0000313" key="3">
    <source>
        <dbReference type="Proteomes" id="UP000274504"/>
    </source>
</evidence>
<keyword evidence="1" id="KW-0812">Transmembrane</keyword>
<evidence type="ECO:0000313" key="4">
    <source>
        <dbReference type="WBParaSite" id="HDID_0000061301-mRNA-1"/>
    </source>
</evidence>
<organism evidence="4">
    <name type="scientific">Hymenolepis diminuta</name>
    <name type="common">Rat tapeworm</name>
    <dbReference type="NCBI Taxonomy" id="6216"/>
    <lineage>
        <taxon>Eukaryota</taxon>
        <taxon>Metazoa</taxon>
        <taxon>Spiralia</taxon>
        <taxon>Lophotrochozoa</taxon>
        <taxon>Platyhelminthes</taxon>
        <taxon>Cestoda</taxon>
        <taxon>Eucestoda</taxon>
        <taxon>Cyclophyllidea</taxon>
        <taxon>Hymenolepididae</taxon>
        <taxon>Hymenolepis</taxon>
    </lineage>
</organism>
<dbReference type="WBParaSite" id="HDID_0000061301-mRNA-1">
    <property type="protein sequence ID" value="HDID_0000061301-mRNA-1"/>
    <property type="gene ID" value="HDID_0000061301"/>
</dbReference>
<reference evidence="4" key="1">
    <citation type="submission" date="2017-02" db="UniProtKB">
        <authorList>
            <consortium name="WormBaseParasite"/>
        </authorList>
    </citation>
    <scope>IDENTIFICATION</scope>
</reference>
<proteinExistence type="predicted"/>
<dbReference type="Proteomes" id="UP000274504">
    <property type="component" value="Unassembled WGS sequence"/>
</dbReference>